<evidence type="ECO:0000256" key="6">
    <source>
        <dbReference type="ARBA" id="ARBA00022630"/>
    </source>
</evidence>
<dbReference type="PANTHER" id="PTHR42716">
    <property type="entry name" value="L-ASPARTATE OXIDASE"/>
    <property type="match status" value="1"/>
</dbReference>
<protein>
    <recommendedName>
        <fullName evidence="5 12">L-aspartate oxidase</fullName>
        <ecNumber evidence="4 12">1.4.3.16</ecNumber>
    </recommendedName>
</protein>
<dbReference type="SUPFAM" id="SSF56425">
    <property type="entry name" value="Succinate dehydrogenase/fumarate reductase flavoprotein, catalytic domain"/>
    <property type="match status" value="1"/>
</dbReference>
<sequence>MSTAPRPLRVVVVGSGIAGLYTAALAARRPDTAVTLVTKGALEESNTWHAQGGITAVTAQGRAAGDSVDAHVADTLRAGAGMNDDAAVRLLCAAAGEEIATLDAWGVPFDRTADGYALGLEGAHSAARILHIGGDRTGTGLALSLIRQVRDLADAGHLELRQHTAVRSLLRSGGRVRGAVLQAAGGGTTGAEEIRADVVMLATGGAGQLFEATTNPAGATGDGAALAWAAGAVLTDLEFIQFHPTLLDPAATGGRSFMVSEAVRGEGAVLVDAAGRRFMPGCHPDAELAPRDVVSRAIYSRQRELAQQGLEPAVYLDATAVAAARGQDFLARRFPMIDATVRALGFDWTREPLPVVPAAHYWMGGVRTDLQARTSVPGLFAVGEVACTGVHGANRLASNSLLEGLVFARRAVEALDQYRTAPSFDALPLAFDAGGTVCSQAEIRALMSASAGVARDGAGLELAAKQLAEWTVAEDGCAGLLTVARLVVAAAAARRNSVGAHYRTDFEQAPAGRQRLSFINEQEQP</sequence>
<dbReference type="Gene3D" id="1.20.58.100">
    <property type="entry name" value="Fumarate reductase/succinate dehydrogenase flavoprotein-like, C-terminal domain"/>
    <property type="match status" value="1"/>
</dbReference>
<evidence type="ECO:0000259" key="15">
    <source>
        <dbReference type="Pfam" id="PF00890"/>
    </source>
</evidence>
<feature type="domain" description="FAD-dependent oxidoreductase 2 FAD-binding" evidence="15">
    <location>
        <begin position="10"/>
        <end position="401"/>
    </location>
</feature>
<proteinExistence type="inferred from homology"/>
<keyword evidence="9 13" id="KW-0560">Oxidoreductase</keyword>
<evidence type="ECO:0000256" key="1">
    <source>
        <dbReference type="ARBA" id="ARBA00001974"/>
    </source>
</evidence>
<accession>A0ABS9L6V2</accession>
<comment type="similarity">
    <text evidence="3 13">Belongs to the FAD-dependent oxidoreductase 2 family. NadB subfamily.</text>
</comment>
<evidence type="ECO:0000256" key="13">
    <source>
        <dbReference type="RuleBase" id="RU362049"/>
    </source>
</evidence>
<comment type="pathway">
    <text evidence="2 13">Cofactor biosynthesis; NAD(+) biosynthesis; iminoaspartate from L-aspartate (oxidase route): step 1/1.</text>
</comment>
<gene>
    <name evidence="17" type="primary">nadB</name>
    <name evidence="17" type="ORF">LVY72_10855</name>
</gene>
<dbReference type="Pfam" id="PF00890">
    <property type="entry name" value="FAD_binding_2"/>
    <property type="match status" value="1"/>
</dbReference>
<dbReference type="PANTHER" id="PTHR42716:SF2">
    <property type="entry name" value="L-ASPARTATE OXIDASE, CHLOROPLASTIC"/>
    <property type="match status" value="1"/>
</dbReference>
<dbReference type="InterPro" id="IPR037099">
    <property type="entry name" value="Fum_R/Succ_DH_flav-like_C_sf"/>
</dbReference>
<evidence type="ECO:0000313" key="18">
    <source>
        <dbReference type="Proteomes" id="UP001165368"/>
    </source>
</evidence>
<evidence type="ECO:0000256" key="5">
    <source>
        <dbReference type="ARBA" id="ARBA00021901"/>
    </source>
</evidence>
<evidence type="ECO:0000256" key="14">
    <source>
        <dbReference type="SAM" id="SignalP"/>
    </source>
</evidence>
<feature type="domain" description="Fumarate reductase/succinate dehydrogenase flavoprotein-like C-terminal" evidence="16">
    <location>
        <begin position="479"/>
        <end position="508"/>
    </location>
</feature>
<evidence type="ECO:0000256" key="8">
    <source>
        <dbReference type="ARBA" id="ARBA00022827"/>
    </source>
</evidence>
<dbReference type="EMBL" id="JAKLTQ010000006">
    <property type="protein sequence ID" value="MCG2622411.1"/>
    <property type="molecule type" value="Genomic_DNA"/>
</dbReference>
<dbReference type="InterPro" id="IPR003953">
    <property type="entry name" value="FAD-dep_OxRdtase_2_FAD-bd"/>
</dbReference>
<dbReference type="InterPro" id="IPR036188">
    <property type="entry name" value="FAD/NAD-bd_sf"/>
</dbReference>
<dbReference type="NCBIfam" id="TIGR00551">
    <property type="entry name" value="nadB"/>
    <property type="match status" value="1"/>
</dbReference>
<keyword evidence="7 13" id="KW-0662">Pyridine nucleotide biosynthesis</keyword>
<dbReference type="Proteomes" id="UP001165368">
    <property type="component" value="Unassembled WGS sequence"/>
</dbReference>
<evidence type="ECO:0000256" key="11">
    <source>
        <dbReference type="ARBA" id="ARBA00048305"/>
    </source>
</evidence>
<evidence type="ECO:0000256" key="3">
    <source>
        <dbReference type="ARBA" id="ARBA00008562"/>
    </source>
</evidence>
<name>A0ABS9L6V2_9MICC</name>
<evidence type="ECO:0000256" key="2">
    <source>
        <dbReference type="ARBA" id="ARBA00004950"/>
    </source>
</evidence>
<keyword evidence="18" id="KW-1185">Reference proteome</keyword>
<organism evidence="17 18">
    <name type="scientific">Arthrobacter hankyongi</name>
    <dbReference type="NCBI Taxonomy" id="2904801"/>
    <lineage>
        <taxon>Bacteria</taxon>
        <taxon>Bacillati</taxon>
        <taxon>Actinomycetota</taxon>
        <taxon>Actinomycetes</taxon>
        <taxon>Micrococcales</taxon>
        <taxon>Micrococcaceae</taxon>
        <taxon>Arthrobacter</taxon>
    </lineage>
</organism>
<keyword evidence="8 13" id="KW-0274">FAD</keyword>
<evidence type="ECO:0000259" key="16">
    <source>
        <dbReference type="Pfam" id="PF02910"/>
    </source>
</evidence>
<evidence type="ECO:0000313" key="17">
    <source>
        <dbReference type="EMBL" id="MCG2622411.1"/>
    </source>
</evidence>
<dbReference type="Pfam" id="PF02910">
    <property type="entry name" value="Succ_DH_flav_C"/>
    <property type="match status" value="1"/>
</dbReference>
<dbReference type="InterPro" id="IPR015939">
    <property type="entry name" value="Fum_Rdtase/Succ_DH_flav-like_C"/>
</dbReference>
<comment type="catalytic activity">
    <reaction evidence="11">
        <text>L-aspartate + O2 = iminosuccinate + H2O2</text>
        <dbReference type="Rhea" id="RHEA:25876"/>
        <dbReference type="ChEBI" id="CHEBI:15379"/>
        <dbReference type="ChEBI" id="CHEBI:16240"/>
        <dbReference type="ChEBI" id="CHEBI:29991"/>
        <dbReference type="ChEBI" id="CHEBI:77875"/>
        <dbReference type="EC" id="1.4.3.16"/>
    </reaction>
    <physiologicalReaction direction="left-to-right" evidence="11">
        <dbReference type="Rhea" id="RHEA:25877"/>
    </physiologicalReaction>
</comment>
<comment type="cofactor">
    <cofactor evidence="1 13">
        <name>FAD</name>
        <dbReference type="ChEBI" id="CHEBI:57692"/>
    </cofactor>
</comment>
<evidence type="ECO:0000256" key="4">
    <source>
        <dbReference type="ARBA" id="ARBA00012173"/>
    </source>
</evidence>
<dbReference type="Gene3D" id="3.50.50.60">
    <property type="entry name" value="FAD/NAD(P)-binding domain"/>
    <property type="match status" value="1"/>
</dbReference>
<comment type="function">
    <text evidence="10">Catalyzes the oxidation of L-aspartate to iminoaspartate, the first step in the de novo biosynthesis of NAD(+).</text>
</comment>
<dbReference type="PRINTS" id="PR00368">
    <property type="entry name" value="FADPNR"/>
</dbReference>
<comment type="caution">
    <text evidence="17">The sequence shown here is derived from an EMBL/GenBank/DDBJ whole genome shotgun (WGS) entry which is preliminary data.</text>
</comment>
<dbReference type="SUPFAM" id="SSF51905">
    <property type="entry name" value="FAD/NAD(P)-binding domain"/>
    <property type="match status" value="1"/>
</dbReference>
<evidence type="ECO:0000256" key="12">
    <source>
        <dbReference type="NCBIfam" id="TIGR00551"/>
    </source>
</evidence>
<dbReference type="Gene3D" id="3.90.700.10">
    <property type="entry name" value="Succinate dehydrogenase/fumarate reductase flavoprotein, catalytic domain"/>
    <property type="match status" value="1"/>
</dbReference>
<evidence type="ECO:0000256" key="7">
    <source>
        <dbReference type="ARBA" id="ARBA00022642"/>
    </source>
</evidence>
<dbReference type="GO" id="GO:0008734">
    <property type="term" value="F:L-aspartate oxidase activity"/>
    <property type="evidence" value="ECO:0007669"/>
    <property type="project" value="UniProtKB-EC"/>
</dbReference>
<comment type="subcellular location">
    <subcellularLocation>
        <location evidence="13">Cytoplasm</location>
    </subcellularLocation>
</comment>
<dbReference type="EC" id="1.4.3.16" evidence="4 12"/>
<keyword evidence="6 13" id="KW-0285">Flavoprotein</keyword>
<dbReference type="InterPro" id="IPR027477">
    <property type="entry name" value="Succ_DH/fumarate_Rdtase_cat_sf"/>
</dbReference>
<dbReference type="SUPFAM" id="SSF46977">
    <property type="entry name" value="Succinate dehydrogenase/fumarate reductase flavoprotein C-terminal domain"/>
    <property type="match status" value="1"/>
</dbReference>
<feature type="signal peptide" evidence="14">
    <location>
        <begin position="1"/>
        <end position="26"/>
    </location>
</feature>
<evidence type="ECO:0000256" key="9">
    <source>
        <dbReference type="ARBA" id="ARBA00023002"/>
    </source>
</evidence>
<dbReference type="InterPro" id="IPR005288">
    <property type="entry name" value="NadB"/>
</dbReference>
<feature type="chain" id="PRO_5046269742" description="L-aspartate oxidase" evidence="14">
    <location>
        <begin position="27"/>
        <end position="525"/>
    </location>
</feature>
<dbReference type="RefSeq" id="WP_237820669.1">
    <property type="nucleotide sequence ID" value="NZ_JAKLTQ010000006.1"/>
</dbReference>
<evidence type="ECO:0000256" key="10">
    <source>
        <dbReference type="ARBA" id="ARBA00029426"/>
    </source>
</evidence>
<reference evidence="17" key="1">
    <citation type="submission" date="2022-01" db="EMBL/GenBank/DDBJ databases">
        <authorList>
            <person name="Jo J.-H."/>
            <person name="Im W.-T."/>
        </authorList>
    </citation>
    <scope>NUCLEOTIDE SEQUENCE</scope>
    <source>
        <strain evidence="17">I2-34</strain>
    </source>
</reference>
<keyword evidence="14" id="KW-0732">Signal</keyword>